<gene>
    <name evidence="2" type="ORF">QBC34DRAFT_197409</name>
</gene>
<keyword evidence="3" id="KW-1185">Reference proteome</keyword>
<dbReference type="Proteomes" id="UP001321760">
    <property type="component" value="Unassembled WGS sequence"/>
</dbReference>
<dbReference type="AlphaFoldDB" id="A0AAV9G7H1"/>
<sequence length="135" mass="14664">MQPCRIVNVAAVGRCLSFLWFVFLLIKLQPHRKSQSSSTPLGTNVVVLVCFDYCPAALCSAAHLLPRTSVLRSLSVMTTTQPANRRIWSSSRYCAQSPQNLDAGTGPHPDFCTSWRSAHVICMLGLPGSSEAALS</sequence>
<reference evidence="2" key="2">
    <citation type="submission" date="2023-05" db="EMBL/GenBank/DDBJ databases">
        <authorList>
            <consortium name="Lawrence Berkeley National Laboratory"/>
            <person name="Steindorff A."/>
            <person name="Hensen N."/>
            <person name="Bonometti L."/>
            <person name="Westerberg I."/>
            <person name="Brannstrom I.O."/>
            <person name="Guillou S."/>
            <person name="Cros-Aarteil S."/>
            <person name="Calhoun S."/>
            <person name="Haridas S."/>
            <person name="Kuo A."/>
            <person name="Mondo S."/>
            <person name="Pangilinan J."/>
            <person name="Riley R."/>
            <person name="Labutti K."/>
            <person name="Andreopoulos B."/>
            <person name="Lipzen A."/>
            <person name="Chen C."/>
            <person name="Yanf M."/>
            <person name="Daum C."/>
            <person name="Ng V."/>
            <person name="Clum A."/>
            <person name="Ohm R."/>
            <person name="Martin F."/>
            <person name="Silar P."/>
            <person name="Natvig D."/>
            <person name="Lalanne C."/>
            <person name="Gautier V."/>
            <person name="Ament-Velasquez S.L."/>
            <person name="Kruys A."/>
            <person name="Hutchinson M.I."/>
            <person name="Powell A.J."/>
            <person name="Barry K."/>
            <person name="Miller A.N."/>
            <person name="Grigoriev I.V."/>
            <person name="Debuchy R."/>
            <person name="Gladieux P."/>
            <person name="Thoren M.H."/>
            <person name="Johannesson H."/>
        </authorList>
    </citation>
    <scope>NUCLEOTIDE SEQUENCE</scope>
    <source>
        <strain evidence="2">PSN243</strain>
    </source>
</reference>
<reference evidence="2" key="1">
    <citation type="journal article" date="2023" name="Mol. Phylogenet. Evol.">
        <title>Genome-scale phylogeny and comparative genomics of the fungal order Sordariales.</title>
        <authorList>
            <person name="Hensen N."/>
            <person name="Bonometti L."/>
            <person name="Westerberg I."/>
            <person name="Brannstrom I.O."/>
            <person name="Guillou S."/>
            <person name="Cros-Aarteil S."/>
            <person name="Calhoun S."/>
            <person name="Haridas S."/>
            <person name="Kuo A."/>
            <person name="Mondo S."/>
            <person name="Pangilinan J."/>
            <person name="Riley R."/>
            <person name="LaButti K."/>
            <person name="Andreopoulos B."/>
            <person name="Lipzen A."/>
            <person name="Chen C."/>
            <person name="Yan M."/>
            <person name="Daum C."/>
            <person name="Ng V."/>
            <person name="Clum A."/>
            <person name="Steindorff A."/>
            <person name="Ohm R.A."/>
            <person name="Martin F."/>
            <person name="Silar P."/>
            <person name="Natvig D.O."/>
            <person name="Lalanne C."/>
            <person name="Gautier V."/>
            <person name="Ament-Velasquez S.L."/>
            <person name="Kruys A."/>
            <person name="Hutchinson M.I."/>
            <person name="Powell A.J."/>
            <person name="Barry K."/>
            <person name="Miller A.N."/>
            <person name="Grigoriev I.V."/>
            <person name="Debuchy R."/>
            <person name="Gladieux P."/>
            <person name="Hiltunen Thoren M."/>
            <person name="Johannesson H."/>
        </authorList>
    </citation>
    <scope>NUCLEOTIDE SEQUENCE</scope>
    <source>
        <strain evidence="2">PSN243</strain>
    </source>
</reference>
<proteinExistence type="predicted"/>
<name>A0AAV9G7H1_9PEZI</name>
<evidence type="ECO:0008006" key="4">
    <source>
        <dbReference type="Google" id="ProtNLM"/>
    </source>
</evidence>
<protein>
    <recommendedName>
        <fullName evidence="4">Secreted protein</fullName>
    </recommendedName>
</protein>
<comment type="caution">
    <text evidence="2">The sequence shown here is derived from an EMBL/GenBank/DDBJ whole genome shotgun (WGS) entry which is preliminary data.</text>
</comment>
<keyword evidence="1" id="KW-0812">Transmembrane</keyword>
<keyword evidence="1" id="KW-0472">Membrane</keyword>
<evidence type="ECO:0000313" key="3">
    <source>
        <dbReference type="Proteomes" id="UP001321760"/>
    </source>
</evidence>
<dbReference type="EMBL" id="MU865984">
    <property type="protein sequence ID" value="KAK4443970.1"/>
    <property type="molecule type" value="Genomic_DNA"/>
</dbReference>
<accession>A0AAV9G7H1</accession>
<feature type="transmembrane region" description="Helical" evidence="1">
    <location>
        <begin position="6"/>
        <end position="26"/>
    </location>
</feature>
<evidence type="ECO:0000313" key="2">
    <source>
        <dbReference type="EMBL" id="KAK4443970.1"/>
    </source>
</evidence>
<evidence type="ECO:0000256" key="1">
    <source>
        <dbReference type="SAM" id="Phobius"/>
    </source>
</evidence>
<keyword evidence="1" id="KW-1133">Transmembrane helix</keyword>
<organism evidence="2 3">
    <name type="scientific">Podospora aff. communis PSN243</name>
    <dbReference type="NCBI Taxonomy" id="3040156"/>
    <lineage>
        <taxon>Eukaryota</taxon>
        <taxon>Fungi</taxon>
        <taxon>Dikarya</taxon>
        <taxon>Ascomycota</taxon>
        <taxon>Pezizomycotina</taxon>
        <taxon>Sordariomycetes</taxon>
        <taxon>Sordariomycetidae</taxon>
        <taxon>Sordariales</taxon>
        <taxon>Podosporaceae</taxon>
        <taxon>Podospora</taxon>
    </lineage>
</organism>